<evidence type="ECO:0000259" key="1">
    <source>
        <dbReference type="Pfam" id="PF13480"/>
    </source>
</evidence>
<sequence>MTAPASALNGVRIVSPAPRDDWRAVLAADPDATPTQLPEWLDCLRDARGFADASRLYELPDGRRLVLPMAARAPAGIPISEESWPYGWGYGGVLVEGGHGGLTPDDCRVVLADLARRPALRRAVVPAPALGGVWQAAAPPNAVRMPYLTQVLDLEGGFETVWSTRFRSKTRKLVRKAERFELDVRCERGPEAVAGRGLGMFALLYREAVDRWAVQRGQPLAVARRLAAHRDRPGQVAAVAAGLGEHCAIWSATWRGEPVAVKVVLRFGRHSLAWMGARNAALSRETLANYLLQSLAIEDACAAGVRHYNMGESDPGSGVEHAKRVFGAVPVEYQALRFERLPLTRGEQRLRALFGTLSRLNIRRREVGAT</sequence>
<keyword evidence="3" id="KW-1185">Reference proteome</keyword>
<dbReference type="Pfam" id="PF13480">
    <property type="entry name" value="Acetyltransf_6"/>
    <property type="match status" value="1"/>
</dbReference>
<gene>
    <name evidence="2" type="ORF">GCM10009559_03190</name>
</gene>
<dbReference type="Gene3D" id="3.40.630.30">
    <property type="match status" value="1"/>
</dbReference>
<proteinExistence type="predicted"/>
<accession>A0ABN1P0B3</accession>
<feature type="domain" description="BioF2-like acetyltransferase" evidence="1">
    <location>
        <begin position="165"/>
        <end position="314"/>
    </location>
</feature>
<name>A0ABN1P0B3_9PSEU</name>
<comment type="caution">
    <text evidence="2">The sequence shown here is derived from an EMBL/GenBank/DDBJ whole genome shotgun (WGS) entry which is preliminary data.</text>
</comment>
<dbReference type="Proteomes" id="UP001499967">
    <property type="component" value="Unassembled WGS sequence"/>
</dbReference>
<evidence type="ECO:0000313" key="3">
    <source>
        <dbReference type="Proteomes" id="UP001499967"/>
    </source>
</evidence>
<organism evidence="2 3">
    <name type="scientific">Pseudonocardia zijingensis</name>
    <dbReference type="NCBI Taxonomy" id="153376"/>
    <lineage>
        <taxon>Bacteria</taxon>
        <taxon>Bacillati</taxon>
        <taxon>Actinomycetota</taxon>
        <taxon>Actinomycetes</taxon>
        <taxon>Pseudonocardiales</taxon>
        <taxon>Pseudonocardiaceae</taxon>
        <taxon>Pseudonocardia</taxon>
    </lineage>
</organism>
<evidence type="ECO:0000313" key="2">
    <source>
        <dbReference type="EMBL" id="GAA0920572.1"/>
    </source>
</evidence>
<dbReference type="SUPFAM" id="SSF55729">
    <property type="entry name" value="Acyl-CoA N-acyltransferases (Nat)"/>
    <property type="match status" value="1"/>
</dbReference>
<dbReference type="InterPro" id="IPR038740">
    <property type="entry name" value="BioF2-like_GNAT_dom"/>
</dbReference>
<dbReference type="InterPro" id="IPR016181">
    <property type="entry name" value="Acyl_CoA_acyltransferase"/>
</dbReference>
<dbReference type="EMBL" id="BAAAHP010000006">
    <property type="protein sequence ID" value="GAA0920572.1"/>
    <property type="molecule type" value="Genomic_DNA"/>
</dbReference>
<dbReference type="RefSeq" id="WP_343938039.1">
    <property type="nucleotide sequence ID" value="NZ_BAAAHP010000006.1"/>
</dbReference>
<protein>
    <recommendedName>
        <fullName evidence="1">BioF2-like acetyltransferase domain-containing protein</fullName>
    </recommendedName>
</protein>
<reference evidence="2 3" key="1">
    <citation type="journal article" date="2019" name="Int. J. Syst. Evol. Microbiol.">
        <title>The Global Catalogue of Microorganisms (GCM) 10K type strain sequencing project: providing services to taxonomists for standard genome sequencing and annotation.</title>
        <authorList>
            <consortium name="The Broad Institute Genomics Platform"/>
            <consortium name="The Broad Institute Genome Sequencing Center for Infectious Disease"/>
            <person name="Wu L."/>
            <person name="Ma J."/>
        </authorList>
    </citation>
    <scope>NUCLEOTIDE SEQUENCE [LARGE SCALE GENOMIC DNA]</scope>
    <source>
        <strain evidence="2 3">JCM 11117</strain>
    </source>
</reference>